<dbReference type="PANTHER" id="PTHR13832:SF827">
    <property type="entry name" value="PROTEIN PHOSPHATASE 1L"/>
    <property type="match status" value="1"/>
</dbReference>
<organism evidence="2 3">
    <name type="scientific">Marinobacter profundi</name>
    <dbReference type="NCBI Taxonomy" id="2666256"/>
    <lineage>
        <taxon>Bacteria</taxon>
        <taxon>Pseudomonadati</taxon>
        <taxon>Pseudomonadota</taxon>
        <taxon>Gammaproteobacteria</taxon>
        <taxon>Pseudomonadales</taxon>
        <taxon>Marinobacteraceae</taxon>
        <taxon>Marinobacter</taxon>
    </lineage>
</organism>
<sequence length="249" mass="26387">MTCFAVAGLSDAGVRRAVNEDAVAWRVSQAGDQALLVVADGMGGYAGGSVASELAVAAVLEVIGPKLEIPDQDPMTMDDAIQAAFNLAQRRILSRRQQMPALAKMGTTLVLAWIRDDEAHIAHLGDSRCYLIRGGEVQCQTRDDTVVQKMLEDGSINERDVPKVPFRNVLTRALGGSSDVLASMRRIDLLAGDRLLLCSDGLTGALPESCWSGLLGGEASSAEQVRQLVDASLANQASDNVSVVLLTVL</sequence>
<name>A0A2G1UJZ3_9GAMM</name>
<dbReference type="PANTHER" id="PTHR13832">
    <property type="entry name" value="PROTEIN PHOSPHATASE 2C"/>
    <property type="match status" value="1"/>
</dbReference>
<feature type="domain" description="PPM-type phosphatase" evidence="1">
    <location>
        <begin position="5"/>
        <end position="248"/>
    </location>
</feature>
<dbReference type="SMART" id="SM00332">
    <property type="entry name" value="PP2Cc"/>
    <property type="match status" value="1"/>
</dbReference>
<proteinExistence type="predicted"/>
<gene>
    <name evidence="2" type="ORF">CLH61_10415</name>
</gene>
<dbReference type="SUPFAM" id="SSF81606">
    <property type="entry name" value="PP2C-like"/>
    <property type="match status" value="1"/>
</dbReference>
<dbReference type="Gene3D" id="3.60.40.10">
    <property type="entry name" value="PPM-type phosphatase domain"/>
    <property type="match status" value="1"/>
</dbReference>
<evidence type="ECO:0000259" key="1">
    <source>
        <dbReference type="PROSITE" id="PS51746"/>
    </source>
</evidence>
<dbReference type="InterPro" id="IPR015655">
    <property type="entry name" value="PP2C"/>
</dbReference>
<dbReference type="RefSeq" id="WP_099614682.1">
    <property type="nucleotide sequence ID" value="NZ_KZ319371.1"/>
</dbReference>
<dbReference type="PROSITE" id="PS51746">
    <property type="entry name" value="PPM_2"/>
    <property type="match status" value="1"/>
</dbReference>
<dbReference type="Proteomes" id="UP000231409">
    <property type="component" value="Unassembled WGS sequence"/>
</dbReference>
<dbReference type="InterPro" id="IPR036457">
    <property type="entry name" value="PPM-type-like_dom_sf"/>
</dbReference>
<dbReference type="GO" id="GO:0004722">
    <property type="term" value="F:protein serine/threonine phosphatase activity"/>
    <property type="evidence" value="ECO:0007669"/>
    <property type="project" value="InterPro"/>
</dbReference>
<evidence type="ECO:0000313" key="2">
    <source>
        <dbReference type="EMBL" id="PHQ14765.1"/>
    </source>
</evidence>
<accession>A0A2G1UJZ3</accession>
<dbReference type="Pfam" id="PF13672">
    <property type="entry name" value="PP2C_2"/>
    <property type="match status" value="1"/>
</dbReference>
<dbReference type="EMBL" id="NTFH01000008">
    <property type="protein sequence ID" value="PHQ14765.1"/>
    <property type="molecule type" value="Genomic_DNA"/>
</dbReference>
<dbReference type="AlphaFoldDB" id="A0A2G1UJZ3"/>
<keyword evidence="3" id="KW-1185">Reference proteome</keyword>
<reference evidence="2 3" key="1">
    <citation type="submission" date="2017-09" db="EMBL/GenBank/DDBJ databases">
        <title>The draft genome sequences of Marinobacter sp. PWS21.</title>
        <authorList>
            <person name="Cao J."/>
        </authorList>
    </citation>
    <scope>NUCLEOTIDE SEQUENCE [LARGE SCALE GENOMIC DNA]</scope>
    <source>
        <strain evidence="2 3">PWS21</strain>
    </source>
</reference>
<protein>
    <submittedName>
        <fullName evidence="2">Serine/threonine protein phosphatase</fullName>
    </submittedName>
</protein>
<dbReference type="InterPro" id="IPR001932">
    <property type="entry name" value="PPM-type_phosphatase-like_dom"/>
</dbReference>
<dbReference type="SMART" id="SM00331">
    <property type="entry name" value="PP2C_SIG"/>
    <property type="match status" value="1"/>
</dbReference>
<evidence type="ECO:0000313" key="3">
    <source>
        <dbReference type="Proteomes" id="UP000231409"/>
    </source>
</evidence>
<dbReference type="CDD" id="cd00143">
    <property type="entry name" value="PP2Cc"/>
    <property type="match status" value="1"/>
</dbReference>
<comment type="caution">
    <text evidence="2">The sequence shown here is derived from an EMBL/GenBank/DDBJ whole genome shotgun (WGS) entry which is preliminary data.</text>
</comment>